<sequence>MARRLGRPGPEEAAQTPYYDGYMQGSTEGRILLLDSDAIGARYRQLVSRPNGHEHVRSKGGTRLPGELWNTILEFAAQDPPMPAARQEIIAESLKTNALSLCCTRHKFDYASLPASSLPDMNAVLAFERYLGSTQPHILEGLSISAIREQPAGPGNTFDILLEFGAQDAKLPFPCLFTDFNVLDVILWIYDGLCWMC</sequence>
<comment type="caution">
    <text evidence="2">The sequence shown here is derived from an EMBL/GenBank/DDBJ whole genome shotgun (WGS) entry which is preliminary data.</text>
</comment>
<dbReference type="RefSeq" id="XP_060290573.1">
    <property type="nucleotide sequence ID" value="XM_060440630.1"/>
</dbReference>
<proteinExistence type="predicted"/>
<dbReference type="Proteomes" id="UP001172101">
    <property type="component" value="Unassembled WGS sequence"/>
</dbReference>
<evidence type="ECO:0000313" key="3">
    <source>
        <dbReference type="Proteomes" id="UP001172101"/>
    </source>
</evidence>
<dbReference type="GeneID" id="85323900"/>
<dbReference type="AlphaFoldDB" id="A0AA40DHG7"/>
<evidence type="ECO:0000313" key="2">
    <source>
        <dbReference type="EMBL" id="KAK0703714.1"/>
    </source>
</evidence>
<organism evidence="2 3">
    <name type="scientific">Lasiosphaeria miniovina</name>
    <dbReference type="NCBI Taxonomy" id="1954250"/>
    <lineage>
        <taxon>Eukaryota</taxon>
        <taxon>Fungi</taxon>
        <taxon>Dikarya</taxon>
        <taxon>Ascomycota</taxon>
        <taxon>Pezizomycotina</taxon>
        <taxon>Sordariomycetes</taxon>
        <taxon>Sordariomycetidae</taxon>
        <taxon>Sordariales</taxon>
        <taxon>Lasiosphaeriaceae</taxon>
        <taxon>Lasiosphaeria</taxon>
    </lineage>
</organism>
<evidence type="ECO:0000256" key="1">
    <source>
        <dbReference type="SAM" id="MobiDB-lite"/>
    </source>
</evidence>
<accession>A0AA40DHG7</accession>
<reference evidence="2" key="1">
    <citation type="submission" date="2023-06" db="EMBL/GenBank/DDBJ databases">
        <title>Genome-scale phylogeny and comparative genomics of the fungal order Sordariales.</title>
        <authorList>
            <consortium name="Lawrence Berkeley National Laboratory"/>
            <person name="Hensen N."/>
            <person name="Bonometti L."/>
            <person name="Westerberg I."/>
            <person name="Brannstrom I.O."/>
            <person name="Guillou S."/>
            <person name="Cros-Aarteil S."/>
            <person name="Calhoun S."/>
            <person name="Haridas S."/>
            <person name="Kuo A."/>
            <person name="Mondo S."/>
            <person name="Pangilinan J."/>
            <person name="Riley R."/>
            <person name="LaButti K."/>
            <person name="Andreopoulos B."/>
            <person name="Lipzen A."/>
            <person name="Chen C."/>
            <person name="Yanf M."/>
            <person name="Daum C."/>
            <person name="Ng V."/>
            <person name="Clum A."/>
            <person name="Steindorff A."/>
            <person name="Ohm R."/>
            <person name="Martin F."/>
            <person name="Silar P."/>
            <person name="Natvig D."/>
            <person name="Lalanne C."/>
            <person name="Gautier V."/>
            <person name="Ament-velasquez S.L."/>
            <person name="Kruys A."/>
            <person name="Hutchinson M.I."/>
            <person name="Powell A.J."/>
            <person name="Barry K."/>
            <person name="Miller A.N."/>
            <person name="Grigoriev I.V."/>
            <person name="Debuchy R."/>
            <person name="Gladieux P."/>
            <person name="Thoren M.H."/>
            <person name="Johannesson H."/>
        </authorList>
    </citation>
    <scope>NUCLEOTIDE SEQUENCE</scope>
    <source>
        <strain evidence="2">SMH2392-1A</strain>
    </source>
</reference>
<gene>
    <name evidence="2" type="ORF">B0T26DRAFT_681356</name>
</gene>
<keyword evidence="3" id="KW-1185">Reference proteome</keyword>
<dbReference type="EMBL" id="JAUIRO010000008">
    <property type="protein sequence ID" value="KAK0703714.1"/>
    <property type="molecule type" value="Genomic_DNA"/>
</dbReference>
<name>A0AA40DHG7_9PEZI</name>
<protein>
    <submittedName>
        <fullName evidence="2">Uncharacterized protein</fullName>
    </submittedName>
</protein>
<feature type="region of interest" description="Disordered" evidence="1">
    <location>
        <begin position="1"/>
        <end position="20"/>
    </location>
</feature>